<feature type="transmembrane region" description="Helical" evidence="1">
    <location>
        <begin position="35"/>
        <end position="54"/>
    </location>
</feature>
<feature type="transmembrane region" description="Helical" evidence="1">
    <location>
        <begin position="114"/>
        <end position="132"/>
    </location>
</feature>
<sequence>MAQLLVYIAFLPKDGQASRQLPPLASEQDVVPGDLCWKVVLVLFGAIGAQTMIFGFSSPHIVRALLVGLMKALSWFFLFRTRRHVSWCIAPAAQTFSFIAAWDPSTLPSHIHAIFNVVASVIALGQVIHMLPKRAKATLALWSFLLAPLIPYFVNTLAIRSLQSSTRESFSRVHQHPVEVLINNAKTSFNTLVQHQSKSYSETCDEYRRRYKMEPPNGFENWYTYAIEHRSPIIDDFDTIYTSVSPFWKTSGAEMLQVMTHAHANPDSELWLCELSGIEVRTRCSHPRRSFDRHIGSTFDNLLRNISVALPEIKFLVNHLDEPRTLLPPKSHRSTSRLQNGQFDITDMSRRPVWNEITKYCGSDSPDAKLLAKREVDTHVLPFVENVSSAKDLCQHPELKSMHGLLMHPTSFRLIEGQVPVLSTGSLSTMSDILYPSPAYFEAEFQYDETHDVAWERKNNNLYWAGSTTGGYAVDDQWRQYQRQRFVSLTQNLVTKQHIYLQESEGVVKRVASQFLNRRLFDVAFTKIFQCTMKHCRNQRAYFRTKPWADKYKAFRSKLAFDIDGNGISGRYYQLLASNSVPLKQTLLREWHDDRLVPWVHYIPISQSMEEVPELVAYLTYSQSGQRKAKEIAEAGRVWHAKAFREVDFSIYVYRLLLEIARLQDPDRLAKVD</sequence>
<evidence type="ECO:0000313" key="4">
    <source>
        <dbReference type="Proteomes" id="UP001056384"/>
    </source>
</evidence>
<keyword evidence="1" id="KW-1133">Transmembrane helix</keyword>
<gene>
    <name evidence="3" type="ORF">Slin15195_G000550</name>
</gene>
<dbReference type="PANTHER" id="PTHR12203">
    <property type="entry name" value="KDEL LYS-ASP-GLU-LEU CONTAINING - RELATED"/>
    <property type="match status" value="1"/>
</dbReference>
<reference evidence="3" key="1">
    <citation type="submission" date="2022-06" db="EMBL/GenBank/DDBJ databases">
        <title>Complete genome sequences of two strains of the flax pathogen Septoria linicola.</title>
        <authorList>
            <person name="Lapalu N."/>
            <person name="Simon A."/>
            <person name="Demenou B."/>
            <person name="Paumier D."/>
            <person name="Guillot M.-P."/>
            <person name="Gout L."/>
            <person name="Valade R."/>
        </authorList>
    </citation>
    <scope>NUCLEOTIDE SEQUENCE</scope>
    <source>
        <strain evidence="3">SE15195</strain>
    </source>
</reference>
<protein>
    <submittedName>
        <fullName evidence="3">Glycosyl transferase CAP10 domain-containing protein</fullName>
    </submittedName>
</protein>
<dbReference type="InterPro" id="IPR006598">
    <property type="entry name" value="CAP10"/>
</dbReference>
<dbReference type="Proteomes" id="UP001056384">
    <property type="component" value="Chromosome 1"/>
</dbReference>
<feature type="transmembrane region" description="Helical" evidence="1">
    <location>
        <begin position="85"/>
        <end position="102"/>
    </location>
</feature>
<evidence type="ECO:0000256" key="1">
    <source>
        <dbReference type="SAM" id="Phobius"/>
    </source>
</evidence>
<feature type="transmembrane region" description="Helical" evidence="1">
    <location>
        <begin position="60"/>
        <end position="78"/>
    </location>
</feature>
<dbReference type="SMART" id="SM00672">
    <property type="entry name" value="CAP10"/>
    <property type="match status" value="1"/>
</dbReference>
<name>A0A9Q9AKZ3_9PEZI</name>
<evidence type="ECO:0000313" key="3">
    <source>
        <dbReference type="EMBL" id="USW46736.1"/>
    </source>
</evidence>
<keyword evidence="3" id="KW-0808">Transferase</keyword>
<feature type="transmembrane region" description="Helical" evidence="1">
    <location>
        <begin position="139"/>
        <end position="159"/>
    </location>
</feature>
<dbReference type="PANTHER" id="PTHR12203:SF61">
    <property type="entry name" value="CAPSULE PROTEIN"/>
    <property type="match status" value="1"/>
</dbReference>
<feature type="domain" description="Glycosyl transferase CAP10" evidence="2">
    <location>
        <begin position="380"/>
        <end position="667"/>
    </location>
</feature>
<dbReference type="AlphaFoldDB" id="A0A9Q9AKZ3"/>
<dbReference type="Pfam" id="PF05686">
    <property type="entry name" value="Glyco_transf_90"/>
    <property type="match status" value="1"/>
</dbReference>
<keyword evidence="1" id="KW-0812">Transmembrane</keyword>
<organism evidence="3 4">
    <name type="scientific">Septoria linicola</name>
    <dbReference type="NCBI Taxonomy" id="215465"/>
    <lineage>
        <taxon>Eukaryota</taxon>
        <taxon>Fungi</taxon>
        <taxon>Dikarya</taxon>
        <taxon>Ascomycota</taxon>
        <taxon>Pezizomycotina</taxon>
        <taxon>Dothideomycetes</taxon>
        <taxon>Dothideomycetidae</taxon>
        <taxon>Mycosphaerellales</taxon>
        <taxon>Mycosphaerellaceae</taxon>
        <taxon>Septoria</taxon>
    </lineage>
</organism>
<accession>A0A9Q9AKZ3</accession>
<keyword evidence="1" id="KW-0472">Membrane</keyword>
<evidence type="ECO:0000259" key="2">
    <source>
        <dbReference type="SMART" id="SM00672"/>
    </source>
</evidence>
<dbReference type="EMBL" id="CP099418">
    <property type="protein sequence ID" value="USW46736.1"/>
    <property type="molecule type" value="Genomic_DNA"/>
</dbReference>
<dbReference type="GO" id="GO:0016740">
    <property type="term" value="F:transferase activity"/>
    <property type="evidence" value="ECO:0007669"/>
    <property type="project" value="UniProtKB-KW"/>
</dbReference>
<keyword evidence="4" id="KW-1185">Reference proteome</keyword>
<proteinExistence type="predicted"/>
<dbReference type="InterPro" id="IPR051091">
    <property type="entry name" value="O-Glucosyltr/Glycosyltrsf_90"/>
</dbReference>